<accession>A0A9P0HT20</accession>
<name>A0A9P0HT20_NEZVI</name>
<sequence length="80" mass="9483">MLKLSLFGIALILFLVGETWSQRNYECGKRICVRNYRPFCGEREDADGRIEEKMFFNRCDFDLSQDCDEGWVPCKTKKYV</sequence>
<reference evidence="2" key="1">
    <citation type="submission" date="2022-01" db="EMBL/GenBank/DDBJ databases">
        <authorList>
            <person name="King R."/>
        </authorList>
    </citation>
    <scope>NUCLEOTIDE SEQUENCE</scope>
</reference>
<keyword evidence="1" id="KW-0732">Signal</keyword>
<evidence type="ECO:0000313" key="2">
    <source>
        <dbReference type="EMBL" id="CAH1406896.1"/>
    </source>
</evidence>
<evidence type="ECO:0008006" key="4">
    <source>
        <dbReference type="Google" id="ProtNLM"/>
    </source>
</evidence>
<evidence type="ECO:0000313" key="3">
    <source>
        <dbReference type="Proteomes" id="UP001152798"/>
    </source>
</evidence>
<proteinExistence type="predicted"/>
<feature type="signal peptide" evidence="1">
    <location>
        <begin position="1"/>
        <end position="21"/>
    </location>
</feature>
<gene>
    <name evidence="2" type="ORF">NEZAVI_LOCUS14735</name>
</gene>
<dbReference type="EMBL" id="OV725083">
    <property type="protein sequence ID" value="CAH1406896.1"/>
    <property type="molecule type" value="Genomic_DNA"/>
</dbReference>
<feature type="chain" id="PRO_5040282934" description="Neuropeptide" evidence="1">
    <location>
        <begin position="22"/>
        <end position="80"/>
    </location>
</feature>
<keyword evidence="3" id="KW-1185">Reference proteome</keyword>
<dbReference type="Proteomes" id="UP001152798">
    <property type="component" value="Chromosome 7"/>
</dbReference>
<organism evidence="2 3">
    <name type="scientific">Nezara viridula</name>
    <name type="common">Southern green stink bug</name>
    <name type="synonym">Cimex viridulus</name>
    <dbReference type="NCBI Taxonomy" id="85310"/>
    <lineage>
        <taxon>Eukaryota</taxon>
        <taxon>Metazoa</taxon>
        <taxon>Ecdysozoa</taxon>
        <taxon>Arthropoda</taxon>
        <taxon>Hexapoda</taxon>
        <taxon>Insecta</taxon>
        <taxon>Pterygota</taxon>
        <taxon>Neoptera</taxon>
        <taxon>Paraneoptera</taxon>
        <taxon>Hemiptera</taxon>
        <taxon>Heteroptera</taxon>
        <taxon>Panheteroptera</taxon>
        <taxon>Pentatomomorpha</taxon>
        <taxon>Pentatomoidea</taxon>
        <taxon>Pentatomidae</taxon>
        <taxon>Pentatominae</taxon>
        <taxon>Nezara</taxon>
    </lineage>
</organism>
<protein>
    <recommendedName>
        <fullName evidence="4">Neuropeptide</fullName>
    </recommendedName>
</protein>
<dbReference type="AlphaFoldDB" id="A0A9P0HT20"/>
<evidence type="ECO:0000256" key="1">
    <source>
        <dbReference type="SAM" id="SignalP"/>
    </source>
</evidence>